<reference evidence="6 7" key="1">
    <citation type="submission" date="2015-08" db="EMBL/GenBank/DDBJ databases">
        <title>Ancestral chromatin configuration constrains chromatin evolution on differentiating sex chromosomes in Drosophila.</title>
        <authorList>
            <person name="Zhou Q."/>
            <person name="Bachtrog D."/>
        </authorList>
    </citation>
    <scope>NUCLEOTIDE SEQUENCE [LARGE SCALE GENOMIC DNA]</scope>
    <source>
        <tissue evidence="6">Whole larvae</tissue>
    </source>
</reference>
<feature type="compositionally biased region" description="Polar residues" evidence="5">
    <location>
        <begin position="976"/>
        <end position="987"/>
    </location>
</feature>
<feature type="compositionally biased region" description="Acidic residues" evidence="5">
    <location>
        <begin position="212"/>
        <end position="229"/>
    </location>
</feature>
<protein>
    <submittedName>
        <fullName evidence="6">CG15580</fullName>
    </submittedName>
</protein>
<evidence type="ECO:0000313" key="7">
    <source>
        <dbReference type="Proteomes" id="UP000494163"/>
    </source>
</evidence>
<feature type="region of interest" description="Disordered" evidence="5">
    <location>
        <begin position="198"/>
        <end position="234"/>
    </location>
</feature>
<feature type="coiled-coil region" evidence="4">
    <location>
        <begin position="254"/>
        <end position="288"/>
    </location>
</feature>
<dbReference type="SUPFAM" id="SSF52047">
    <property type="entry name" value="RNI-like"/>
    <property type="match status" value="3"/>
</dbReference>
<keyword evidence="2" id="KW-0433">Leucine-rich repeat</keyword>
<dbReference type="InterPro" id="IPR006553">
    <property type="entry name" value="Leu-rich_rpt_Cys-con_subtyp"/>
</dbReference>
<dbReference type="GO" id="GO:0005096">
    <property type="term" value="F:GTPase activator activity"/>
    <property type="evidence" value="ECO:0007669"/>
    <property type="project" value="UniProtKB-KW"/>
</dbReference>
<dbReference type="GO" id="GO:0005634">
    <property type="term" value="C:nucleus"/>
    <property type="evidence" value="ECO:0007669"/>
    <property type="project" value="TreeGrafter"/>
</dbReference>
<dbReference type="STRING" id="30019.A0A0M4EAU2"/>
<feature type="compositionally biased region" description="Basic and acidic residues" evidence="5">
    <location>
        <begin position="1735"/>
        <end position="1749"/>
    </location>
</feature>
<keyword evidence="3" id="KW-0677">Repeat</keyword>
<evidence type="ECO:0000256" key="4">
    <source>
        <dbReference type="SAM" id="Coils"/>
    </source>
</evidence>
<dbReference type="SMART" id="SM00368">
    <property type="entry name" value="LRR_RI"/>
    <property type="match status" value="5"/>
</dbReference>
<feature type="compositionally biased region" description="Basic residues" evidence="5">
    <location>
        <begin position="302"/>
        <end position="315"/>
    </location>
</feature>
<accession>A0A0M4EAU2</accession>
<dbReference type="GO" id="GO:0048471">
    <property type="term" value="C:perinuclear region of cytoplasm"/>
    <property type="evidence" value="ECO:0007669"/>
    <property type="project" value="TreeGrafter"/>
</dbReference>
<feature type="compositionally biased region" description="Low complexity" evidence="5">
    <location>
        <begin position="198"/>
        <end position="211"/>
    </location>
</feature>
<dbReference type="PANTHER" id="PTHR24113:SF12">
    <property type="entry name" value="RAN GTPASE-ACTIVATING PROTEIN 1"/>
    <property type="match status" value="1"/>
</dbReference>
<feature type="compositionally biased region" description="Basic and acidic residues" evidence="5">
    <location>
        <begin position="1068"/>
        <end position="1081"/>
    </location>
</feature>
<dbReference type="GO" id="GO:0006913">
    <property type="term" value="P:nucleocytoplasmic transport"/>
    <property type="evidence" value="ECO:0007669"/>
    <property type="project" value="TreeGrafter"/>
</dbReference>
<feature type="region of interest" description="Disordered" evidence="5">
    <location>
        <begin position="1696"/>
        <end position="1778"/>
    </location>
</feature>
<feature type="coiled-coil region" evidence="4">
    <location>
        <begin position="1785"/>
        <end position="1816"/>
    </location>
</feature>
<proteinExistence type="predicted"/>
<dbReference type="PANTHER" id="PTHR24113">
    <property type="entry name" value="RAN GTPASE-ACTIVATING PROTEIN 1"/>
    <property type="match status" value="1"/>
</dbReference>
<evidence type="ECO:0000256" key="2">
    <source>
        <dbReference type="ARBA" id="ARBA00022614"/>
    </source>
</evidence>
<organism evidence="6 7">
    <name type="scientific">Drosophila busckii</name>
    <name type="common">Fruit fly</name>
    <dbReference type="NCBI Taxonomy" id="30019"/>
    <lineage>
        <taxon>Eukaryota</taxon>
        <taxon>Metazoa</taxon>
        <taxon>Ecdysozoa</taxon>
        <taxon>Arthropoda</taxon>
        <taxon>Hexapoda</taxon>
        <taxon>Insecta</taxon>
        <taxon>Pterygota</taxon>
        <taxon>Neoptera</taxon>
        <taxon>Endopterygota</taxon>
        <taxon>Diptera</taxon>
        <taxon>Brachycera</taxon>
        <taxon>Muscomorpha</taxon>
        <taxon>Ephydroidea</taxon>
        <taxon>Drosophilidae</taxon>
        <taxon>Drosophila</taxon>
    </lineage>
</organism>
<name>A0A0M4EAU2_DROBS</name>
<keyword evidence="1" id="KW-0343">GTPase activation</keyword>
<dbReference type="Proteomes" id="UP000494163">
    <property type="component" value="Chromosome 2L"/>
</dbReference>
<dbReference type="SMART" id="SM00367">
    <property type="entry name" value="LRR_CC"/>
    <property type="match status" value="3"/>
</dbReference>
<feature type="compositionally biased region" description="Acidic residues" evidence="5">
    <location>
        <begin position="1768"/>
        <end position="1778"/>
    </location>
</feature>
<keyword evidence="4" id="KW-0175">Coiled coil</keyword>
<evidence type="ECO:0000256" key="5">
    <source>
        <dbReference type="SAM" id="MobiDB-lite"/>
    </source>
</evidence>
<feature type="compositionally biased region" description="Polar residues" evidence="5">
    <location>
        <begin position="1750"/>
        <end position="1760"/>
    </location>
</feature>
<evidence type="ECO:0000313" key="6">
    <source>
        <dbReference type="EMBL" id="ALC38410.1"/>
    </source>
</evidence>
<feature type="compositionally biased region" description="Acidic residues" evidence="5">
    <location>
        <begin position="1712"/>
        <end position="1727"/>
    </location>
</feature>
<dbReference type="OrthoDB" id="341587at2759"/>
<dbReference type="InterPro" id="IPR032675">
    <property type="entry name" value="LRR_dom_sf"/>
</dbReference>
<feature type="region of interest" description="Disordered" evidence="5">
    <location>
        <begin position="291"/>
        <end position="325"/>
    </location>
</feature>
<feature type="compositionally biased region" description="Acidic residues" evidence="5">
    <location>
        <begin position="992"/>
        <end position="1007"/>
    </location>
</feature>
<sequence length="2287" mass="265372">MFEEQVNEYLPPSNTNTFRIPNDPELRVQCDLYRPNIATRRLYSERYREVYAEAFIEHENMGTLADLSARALAQMSNRFKAPPGMEQQFNDGLDINLPLQDCYHVEDLSYWRRVVLAKTTDQSLQLKKVDEYDWRGMGISLKYVQLVEACPAAYWPERQMAHLAELVRPFMRTMHIRHLQSLTPLAFSHYVDSDAELDASSAESEQSAISSDESDTQEELDEEGEEEEGVTSLRDNKSIIRLSVTSVVSNTYVEQQQRREARHARNNARQLLRRIQAEQQLDRELRKRSRALLQQKPAPAPKVKKKKEKKSKGKGKGKDKPPPIETVFDLEVKPEPVNLNEFIKDKRNRIKYLERLKRYDYPAKHCHHIDLSFVRYFVELKSLTLEFLGPHMGAHYEQRHLNFSYDDMRRLAKGLRCLQQLKIFRLRHSRMDSFKLLILARAISQLDGLELVDFSYDQLADDCDIALKMLLERVTMFKALELEYNKLDSNCMEALGYALKQHYLAEPAGNALEYLGLAHNPISNAGLIALVNNIVGTHHVQELNVAGIETRPQSTVQQLSFLLRKHEPLRALNIVALALNEKLGHQLICSLETNYKVTQFDCRGCGLSVEQELEAELIVQRNNYKVKFPFVGATTETEEQIEAHLAVLKHPGLERAKSEVQSHYECLRNRPDISSSASSLSIREPEQQDSVLTDDIDIWQQFLERKSQLATQAKSVTSSNLTAKSERSTFHFDANSFTLEQLRQHMFVPGTVNRHYYFEEQKKRETRVRVRYNTNQSMDDDNEDEYLPPANTVTLRVPYDPELRTQYELYKPSKATRRLYSERFRSVFPEAFIDNERLGTLADLSARALAQMSTRFTAPPGMETQFYEGLDVNLPLQDCYFITDAAYWRRVVLAKTTDQSLQLKKVDEYDWRGKGISLKYVELVEACPAAYWPEQQMAQLGYRVRDYMRTMHIRHLQSLPDHYYKHFVESEEELDVSSQASEDSVISSDEAPTPEEEEECEEEEEPPEPVQVPVPTNQLKINVIHIKPELESAAFSGAEGSMTSGYSKSNASEARRESRNARNAARQLLRDLREEKKAEHERRKRARSLLNKVPEVVKSKKKKKKPKTIKDVFNMEVPPEPEDHELNIYDRRNQEKLVRRHKRYDYPAKDCHHIDLSFVRYFDKLVSLTLEFMGPKMERGYHKRHLNFSYDDMRRLAKGLRTLQQLRVFRLRNSRMDNLKLLILTRAINQLDNLEVLDFGYDQLTDNCDVALKMLLDRSCMYKALELEYNRLDRSCLEAISNSLRKHRGNALEYLGLAHNPLSNAGLTALVHNLVGTNHVQELNIAGIETSPEHTANELSFLLRNHKPLRSLNIVAIALNPKVGRELICGLVTNNKLTHFDCRGCDLDVQQELEADLIVRRNNYRLTHPYVENDEHTEEMVLQFLADSRHPIIQNLLNKDAQMEECLRNRPAFLPSEESVEEEERLVEEEEMDIWAILGIKNPNAAALAPDLSMDDDNDDDYLPPVSTNTFAVPQESELLVEYELYRPSPACRRLRSEHKRGVYSEAFIENERLGTLADLCVRALAKLGTRYIAPQVRDDPSKLRIHYDALDVNLPLQDCYFVDDVHFWRRVVLAKSTDHALQLKRVDEYDWKGMGISLKYVELVEACSASYWPEERMAHLGQLVRQFVRTMHIRHLQSLPEHAFSHYVDSEEELDVTSELSLEPEISSDEKDTEDEEEECEEEEEAPAAAVVKAKKESDHKLRVKVEDTTASTAQSSIMSMAVSKPDEEEDDDDNDEAYQQWQIQQMEQLKRRGAREARNAARQLLRDLRAEKVAEHQRRREIRALMRKLPIEAKPKRKRKAKQGKIKSVFDLVVEPEPDDGDDQIPDKRNKEKLLRRLKRYDYPAKHCHHIDLSFVRYFDRMISLTLEFLGPDMERDYHKRHMNFSYDDMQRLARGLQTLKQLKVFRLRNSRMDSIKLLILARALKQLDELEMLDFGYDQLQDDCAVGLEMLLDRKQMIKALELEYNKLGQDSLVAIGTALKQHENDNPDGSPLEYLGLAHNPLNDLGIQVLVHNIVGTKHVQELNISGTECSPGTVAHELSNLLRRHAPLRRLDMVAIPLCPSTGRQLICGLEVNHKILHFDCRGCDLDLEQEFEADIIVRRNNYELQHSYLGDETQTEQSILEHLASIKHPIVAKLMADMERRAECIKERPTHSTTELSVEEEKEVEKEEEFDIWKMLGVRPPSIVVQDRVSVYASLNRSSIHRSGISFKYKPNEFNLDEFREHVDRLGPMDRHYYLQRQREY</sequence>
<evidence type="ECO:0000256" key="3">
    <source>
        <dbReference type="ARBA" id="ARBA00022737"/>
    </source>
</evidence>
<dbReference type="EMBL" id="CP012523">
    <property type="protein sequence ID" value="ALC38410.1"/>
    <property type="molecule type" value="Genomic_DNA"/>
</dbReference>
<dbReference type="GO" id="GO:0031267">
    <property type="term" value="F:small GTPase binding"/>
    <property type="evidence" value="ECO:0007669"/>
    <property type="project" value="TreeGrafter"/>
</dbReference>
<dbReference type="Gene3D" id="3.80.10.10">
    <property type="entry name" value="Ribonuclease Inhibitor"/>
    <property type="match status" value="3"/>
</dbReference>
<evidence type="ECO:0000256" key="1">
    <source>
        <dbReference type="ARBA" id="ARBA00022468"/>
    </source>
</evidence>
<dbReference type="InterPro" id="IPR027038">
    <property type="entry name" value="RanGap"/>
</dbReference>
<dbReference type="GO" id="GO:0005829">
    <property type="term" value="C:cytosol"/>
    <property type="evidence" value="ECO:0007669"/>
    <property type="project" value="TreeGrafter"/>
</dbReference>
<keyword evidence="7" id="KW-1185">Reference proteome</keyword>
<feature type="region of interest" description="Disordered" evidence="5">
    <location>
        <begin position="1037"/>
        <end position="1091"/>
    </location>
</feature>
<gene>
    <name evidence="6" type="ORF">Dbus_chr2Lg495</name>
</gene>
<feature type="region of interest" description="Disordered" evidence="5">
    <location>
        <begin position="975"/>
        <end position="1015"/>
    </location>
</feature>